<gene>
    <name evidence="11" type="ORF">H0S81_05135</name>
</gene>
<evidence type="ECO:0000256" key="2">
    <source>
        <dbReference type="ARBA" id="ARBA00022475"/>
    </source>
</evidence>
<dbReference type="InterPro" id="IPR014345">
    <property type="entry name" value="XrtA_polysacc_chain"/>
</dbReference>
<dbReference type="Pfam" id="PF13807">
    <property type="entry name" value="GNVR"/>
    <property type="match status" value="1"/>
</dbReference>
<keyword evidence="3 8" id="KW-0812">Transmembrane</keyword>
<evidence type="ECO:0000313" key="11">
    <source>
        <dbReference type="EMBL" id="MBG0779292.1"/>
    </source>
</evidence>
<keyword evidence="6" id="KW-0175">Coiled coil</keyword>
<dbReference type="AlphaFoldDB" id="A0A931CQF8"/>
<sequence length="542" mass="61925">MVNTLQSQKPIKPEEILEIIVRRKWLIILPVCCFLTLGVVLTLTAPKTYQASTLILVQQQSVPSEYVRSVVTSSINQRISTISQQILSRSNLEKIIGQFNLYADRPDMYMEDKIAQMRQRVQVKIERARGGTDAFSIQFSGRDPSRVMRIANTLASYFMDENLKVREAQAVGTSEFLEQELEKTRQRLEEMETRLSTYRAAHIGGLPDELDSNLRTLDRLQQQMADKHVILRETKTSLALVESRISEIETRSRQPFQNGADTLSTGSGVMVTENQEKLSQARQEYDRLLTVYTPRHPDVKRLLKTIENLEQQVAEENERSSEIKDPGQSAPVPDSYDPQLARLRSEQDQLKKEIQALTMELDGIEKKMKTYQKRVEETPRREMELQSLNRDYANIREVYNSLLNRKLEAELSVNMEKRQKGEQFRILDSAKLPEKPVSPDVKKYFFLSVVAGFGLAAGIIFLLEFFDSSIRQDEQIEEDLGLAILADIPELQSPGTTTRNRVEMAAFALCCLYAAAFLSFFAVLYVKGLDRTLDAIKTILPV</sequence>
<evidence type="ECO:0000256" key="1">
    <source>
        <dbReference type="ARBA" id="ARBA00004651"/>
    </source>
</evidence>
<evidence type="ECO:0000259" key="9">
    <source>
        <dbReference type="Pfam" id="PF02706"/>
    </source>
</evidence>
<reference evidence="11" key="1">
    <citation type="submission" date="2020-07" db="EMBL/GenBank/DDBJ databases">
        <title>Severe corrosion of carbon steel in oil field produced water can be linked to methanogenic archaea containing a special type of NiFe hydrogenase.</title>
        <authorList>
            <person name="Lahme S."/>
            <person name="Mand J."/>
            <person name="Longwell J."/>
            <person name="Smith R."/>
            <person name="Enning D."/>
        </authorList>
    </citation>
    <scope>NUCLEOTIDE SEQUENCE</scope>
    <source>
        <strain evidence="11">MIC098Bin6</strain>
    </source>
</reference>
<dbReference type="GO" id="GO:0005886">
    <property type="term" value="C:plasma membrane"/>
    <property type="evidence" value="ECO:0007669"/>
    <property type="project" value="UniProtKB-SubCell"/>
</dbReference>
<keyword evidence="4 8" id="KW-1133">Transmembrane helix</keyword>
<feature type="compositionally biased region" description="Basic and acidic residues" evidence="7">
    <location>
        <begin position="316"/>
        <end position="325"/>
    </location>
</feature>
<dbReference type="EMBL" id="JACCQK010000269">
    <property type="protein sequence ID" value="MBG0779292.1"/>
    <property type="molecule type" value="Genomic_DNA"/>
</dbReference>
<feature type="transmembrane region" description="Helical" evidence="8">
    <location>
        <begin position="25"/>
        <end position="45"/>
    </location>
</feature>
<keyword evidence="5 8" id="KW-0472">Membrane</keyword>
<feature type="domain" description="Polysaccharide chain length determinant N-terminal" evidence="9">
    <location>
        <begin position="15"/>
        <end position="96"/>
    </location>
</feature>
<dbReference type="PANTHER" id="PTHR32309:SF13">
    <property type="entry name" value="FERRIC ENTEROBACTIN TRANSPORT PROTEIN FEPE"/>
    <property type="match status" value="1"/>
</dbReference>
<evidence type="ECO:0000313" key="12">
    <source>
        <dbReference type="Proteomes" id="UP000706172"/>
    </source>
</evidence>
<protein>
    <submittedName>
        <fullName evidence="11">Protein GumC</fullName>
    </submittedName>
</protein>
<comment type="caution">
    <text evidence="11">The sequence shown here is derived from an EMBL/GenBank/DDBJ whole genome shotgun (WGS) entry which is preliminary data.</text>
</comment>
<dbReference type="InterPro" id="IPR050445">
    <property type="entry name" value="Bact_polysacc_biosynth/exp"/>
</dbReference>
<feature type="transmembrane region" description="Helical" evidence="8">
    <location>
        <begin position="505"/>
        <end position="526"/>
    </location>
</feature>
<dbReference type="InterPro" id="IPR003856">
    <property type="entry name" value="LPS_length_determ_N"/>
</dbReference>
<evidence type="ECO:0000256" key="8">
    <source>
        <dbReference type="SAM" id="Phobius"/>
    </source>
</evidence>
<dbReference type="InterPro" id="IPR032807">
    <property type="entry name" value="GNVR"/>
</dbReference>
<dbReference type="GO" id="GO:0004713">
    <property type="term" value="F:protein tyrosine kinase activity"/>
    <property type="evidence" value="ECO:0007669"/>
    <property type="project" value="TreeGrafter"/>
</dbReference>
<evidence type="ECO:0000256" key="5">
    <source>
        <dbReference type="ARBA" id="ARBA00023136"/>
    </source>
</evidence>
<evidence type="ECO:0000256" key="3">
    <source>
        <dbReference type="ARBA" id="ARBA00022692"/>
    </source>
</evidence>
<evidence type="ECO:0000259" key="10">
    <source>
        <dbReference type="Pfam" id="PF13807"/>
    </source>
</evidence>
<evidence type="ECO:0000256" key="6">
    <source>
        <dbReference type="SAM" id="Coils"/>
    </source>
</evidence>
<accession>A0A931CQF8</accession>
<evidence type="ECO:0000256" key="7">
    <source>
        <dbReference type="SAM" id="MobiDB-lite"/>
    </source>
</evidence>
<dbReference type="Pfam" id="PF02706">
    <property type="entry name" value="Wzz"/>
    <property type="match status" value="1"/>
</dbReference>
<comment type="subcellular location">
    <subcellularLocation>
        <location evidence="1">Cell membrane</location>
        <topology evidence="1">Multi-pass membrane protein</topology>
    </subcellularLocation>
</comment>
<feature type="coiled-coil region" evidence="6">
    <location>
        <begin position="174"/>
        <end position="201"/>
    </location>
</feature>
<feature type="region of interest" description="Disordered" evidence="7">
    <location>
        <begin position="313"/>
        <end position="337"/>
    </location>
</feature>
<dbReference type="NCBIfam" id="TIGR03007">
    <property type="entry name" value="pepcterm_ChnLen"/>
    <property type="match status" value="1"/>
</dbReference>
<keyword evidence="2" id="KW-1003">Cell membrane</keyword>
<evidence type="ECO:0000256" key="4">
    <source>
        <dbReference type="ARBA" id="ARBA00022989"/>
    </source>
</evidence>
<dbReference type="Proteomes" id="UP000706172">
    <property type="component" value="Unassembled WGS sequence"/>
</dbReference>
<feature type="domain" description="Tyrosine-protein kinase G-rich" evidence="10">
    <location>
        <begin position="387"/>
        <end position="462"/>
    </location>
</feature>
<proteinExistence type="predicted"/>
<dbReference type="PANTHER" id="PTHR32309">
    <property type="entry name" value="TYROSINE-PROTEIN KINASE"/>
    <property type="match status" value="1"/>
</dbReference>
<feature type="transmembrane region" description="Helical" evidence="8">
    <location>
        <begin position="444"/>
        <end position="466"/>
    </location>
</feature>
<organism evidence="11 12">
    <name type="scientific">Desulfotignum balticum</name>
    <dbReference type="NCBI Taxonomy" id="115781"/>
    <lineage>
        <taxon>Bacteria</taxon>
        <taxon>Pseudomonadati</taxon>
        <taxon>Thermodesulfobacteriota</taxon>
        <taxon>Desulfobacteria</taxon>
        <taxon>Desulfobacterales</taxon>
        <taxon>Desulfobacteraceae</taxon>
        <taxon>Desulfotignum</taxon>
    </lineage>
</organism>
<name>A0A931CQF8_9BACT</name>